<evidence type="ECO:0000256" key="4">
    <source>
        <dbReference type="ARBA" id="ARBA00022475"/>
    </source>
</evidence>
<evidence type="ECO:0000313" key="15">
    <source>
        <dbReference type="EMBL" id="CAI9117432.1"/>
    </source>
</evidence>
<feature type="transmembrane region" description="Helical" evidence="13">
    <location>
        <begin position="131"/>
        <end position="149"/>
    </location>
</feature>
<feature type="domain" description="Ion transport" evidence="14">
    <location>
        <begin position="63"/>
        <end position="169"/>
    </location>
</feature>
<dbReference type="PANTHER" id="PTHR46480">
    <property type="entry name" value="F20B24.22"/>
    <property type="match status" value="1"/>
</dbReference>
<evidence type="ECO:0000256" key="1">
    <source>
        <dbReference type="ARBA" id="ARBA00004651"/>
    </source>
</evidence>
<evidence type="ECO:0000256" key="3">
    <source>
        <dbReference type="ARBA" id="ARBA00022448"/>
    </source>
</evidence>
<keyword evidence="3" id="KW-0813">Transport</keyword>
<evidence type="ECO:0000256" key="5">
    <source>
        <dbReference type="ARBA" id="ARBA00022692"/>
    </source>
</evidence>
<keyword evidence="6" id="KW-0851">Voltage-gated channel</keyword>
<evidence type="ECO:0000256" key="12">
    <source>
        <dbReference type="ARBA" id="ARBA00031989"/>
    </source>
</evidence>
<keyword evidence="10 13" id="KW-0472">Membrane</keyword>
<comment type="subcellular location">
    <subcellularLocation>
        <location evidence="1">Cell membrane</location>
        <topology evidence="1">Multi-pass membrane protein</topology>
    </subcellularLocation>
</comment>
<dbReference type="InterPro" id="IPR031846">
    <property type="entry name" value="Hvcn1"/>
</dbReference>
<dbReference type="EMBL" id="OX459126">
    <property type="protein sequence ID" value="CAI9117432.1"/>
    <property type="molecule type" value="Genomic_DNA"/>
</dbReference>
<feature type="transmembrane region" description="Helical" evidence="13">
    <location>
        <begin position="98"/>
        <end position="119"/>
    </location>
</feature>
<accession>A0AAV1ECH7</accession>
<keyword evidence="16" id="KW-1185">Reference proteome</keyword>
<feature type="transmembrane region" description="Helical" evidence="13">
    <location>
        <begin position="56"/>
        <end position="78"/>
    </location>
</feature>
<name>A0AAV1ECH7_OLDCO</name>
<dbReference type="GO" id="GO:0030171">
    <property type="term" value="F:voltage-gated proton channel activity"/>
    <property type="evidence" value="ECO:0007669"/>
    <property type="project" value="InterPro"/>
</dbReference>
<keyword evidence="11" id="KW-0407">Ion channel</keyword>
<dbReference type="PANTHER" id="PTHR46480:SF1">
    <property type="entry name" value="VOLTAGE-GATED HYDROGEN CHANNEL 1"/>
    <property type="match status" value="1"/>
</dbReference>
<evidence type="ECO:0000259" key="14">
    <source>
        <dbReference type="Pfam" id="PF00520"/>
    </source>
</evidence>
<evidence type="ECO:0000256" key="13">
    <source>
        <dbReference type="SAM" id="Phobius"/>
    </source>
</evidence>
<dbReference type="InterPro" id="IPR027359">
    <property type="entry name" value="Volt_channel_dom_sf"/>
</dbReference>
<evidence type="ECO:0000256" key="2">
    <source>
        <dbReference type="ARBA" id="ARBA00015897"/>
    </source>
</evidence>
<evidence type="ECO:0000256" key="10">
    <source>
        <dbReference type="ARBA" id="ARBA00023136"/>
    </source>
</evidence>
<evidence type="ECO:0000313" key="16">
    <source>
        <dbReference type="Proteomes" id="UP001161247"/>
    </source>
</evidence>
<sequence>MDSSSQIQSLEISLQSLTKSFNRRRKWKAFFDDRRAENRDEVEEQRSSWRSQLSDFLNSTEIHIFTIILLFTDIIFTSLEISSSVVPSSSSSPKQEVWFHWAGIGFMGLLCVRSLFLLIGLGWRSFLRSPGYVLDGLVMLVALILELFLENKGGGLVVVVSLWRIVRVVESAFELSDEAIEAKIELVLQQFQNLKDENASLLEIILEKDLIIEELREELSRKN</sequence>
<proteinExistence type="predicted"/>
<keyword evidence="7 13" id="KW-1133">Transmembrane helix</keyword>
<evidence type="ECO:0000256" key="11">
    <source>
        <dbReference type="ARBA" id="ARBA00023303"/>
    </source>
</evidence>
<keyword evidence="8" id="KW-0175">Coiled coil</keyword>
<dbReference type="Proteomes" id="UP001161247">
    <property type="component" value="Chromosome 9"/>
</dbReference>
<keyword evidence="5 13" id="KW-0812">Transmembrane</keyword>
<dbReference type="Pfam" id="PF00520">
    <property type="entry name" value="Ion_trans"/>
    <property type="match status" value="1"/>
</dbReference>
<dbReference type="GO" id="GO:0034702">
    <property type="term" value="C:monoatomic ion channel complex"/>
    <property type="evidence" value="ECO:0007669"/>
    <property type="project" value="UniProtKB-KW"/>
</dbReference>
<keyword evidence="9" id="KW-0406">Ion transport</keyword>
<evidence type="ECO:0000256" key="7">
    <source>
        <dbReference type="ARBA" id="ARBA00022989"/>
    </source>
</evidence>
<evidence type="ECO:0000256" key="8">
    <source>
        <dbReference type="ARBA" id="ARBA00023054"/>
    </source>
</evidence>
<organism evidence="15 16">
    <name type="scientific">Oldenlandia corymbosa var. corymbosa</name>
    <dbReference type="NCBI Taxonomy" id="529605"/>
    <lineage>
        <taxon>Eukaryota</taxon>
        <taxon>Viridiplantae</taxon>
        <taxon>Streptophyta</taxon>
        <taxon>Embryophyta</taxon>
        <taxon>Tracheophyta</taxon>
        <taxon>Spermatophyta</taxon>
        <taxon>Magnoliopsida</taxon>
        <taxon>eudicotyledons</taxon>
        <taxon>Gunneridae</taxon>
        <taxon>Pentapetalae</taxon>
        <taxon>asterids</taxon>
        <taxon>lamiids</taxon>
        <taxon>Gentianales</taxon>
        <taxon>Rubiaceae</taxon>
        <taxon>Rubioideae</taxon>
        <taxon>Spermacoceae</taxon>
        <taxon>Hedyotis-Oldenlandia complex</taxon>
        <taxon>Oldenlandia</taxon>
    </lineage>
</organism>
<dbReference type="AlphaFoldDB" id="A0AAV1ECH7"/>
<dbReference type="Gene3D" id="1.20.120.350">
    <property type="entry name" value="Voltage-gated potassium channels. Chain C"/>
    <property type="match status" value="1"/>
</dbReference>
<dbReference type="InterPro" id="IPR005821">
    <property type="entry name" value="Ion_trans_dom"/>
</dbReference>
<reference evidence="15" key="1">
    <citation type="submission" date="2023-03" db="EMBL/GenBank/DDBJ databases">
        <authorList>
            <person name="Julca I."/>
        </authorList>
    </citation>
    <scope>NUCLEOTIDE SEQUENCE</scope>
</reference>
<evidence type="ECO:0000256" key="9">
    <source>
        <dbReference type="ARBA" id="ARBA00023065"/>
    </source>
</evidence>
<evidence type="ECO:0000256" key="6">
    <source>
        <dbReference type="ARBA" id="ARBA00022882"/>
    </source>
</evidence>
<dbReference type="GO" id="GO:0005886">
    <property type="term" value="C:plasma membrane"/>
    <property type="evidence" value="ECO:0007669"/>
    <property type="project" value="UniProtKB-SubCell"/>
</dbReference>
<protein>
    <recommendedName>
        <fullName evidence="2">Voltage-gated hydrogen channel 1</fullName>
    </recommendedName>
    <alternativeName>
        <fullName evidence="12">Hydrogen voltage-gated channel 1</fullName>
    </alternativeName>
</protein>
<keyword evidence="4" id="KW-1003">Cell membrane</keyword>
<gene>
    <name evidence="15" type="ORF">OLC1_LOCUS23492</name>
</gene>